<keyword evidence="2" id="KW-1185">Reference proteome</keyword>
<dbReference type="AlphaFoldDB" id="A0A7U2IAM7"/>
<gene>
    <name evidence="1" type="ORF">JI435_309090</name>
</gene>
<evidence type="ECO:0000313" key="2">
    <source>
        <dbReference type="Proteomes" id="UP000663193"/>
    </source>
</evidence>
<dbReference type="EMBL" id="CP069042">
    <property type="protein sequence ID" value="QRD06200.1"/>
    <property type="molecule type" value="Genomic_DNA"/>
</dbReference>
<dbReference type="VEuPathDB" id="FungiDB:JI435_309090"/>
<accession>A0A7U2IAM7</accession>
<dbReference type="Proteomes" id="UP000663193">
    <property type="component" value="Chromosome 20"/>
</dbReference>
<reference evidence="2" key="1">
    <citation type="journal article" date="2021" name="BMC Genomics">
        <title>Chromosome-level genome assembly and manually-curated proteome of model necrotroph Parastagonospora nodorum Sn15 reveals a genome-wide trove of candidate effector homologs, and redundancy of virulence-related functions within an accessory chromosome.</title>
        <authorList>
            <person name="Bertazzoni S."/>
            <person name="Jones D.A.B."/>
            <person name="Phan H.T."/>
            <person name="Tan K.-C."/>
            <person name="Hane J.K."/>
        </authorList>
    </citation>
    <scope>NUCLEOTIDE SEQUENCE [LARGE SCALE GENOMIC DNA]</scope>
    <source>
        <strain evidence="2">SN15 / ATCC MYA-4574 / FGSC 10173)</strain>
    </source>
</reference>
<proteinExistence type="predicted"/>
<protein>
    <submittedName>
        <fullName evidence="1">Uncharacterized protein</fullName>
    </submittedName>
</protein>
<organism evidence="1 2">
    <name type="scientific">Phaeosphaeria nodorum (strain SN15 / ATCC MYA-4574 / FGSC 10173)</name>
    <name type="common">Glume blotch fungus</name>
    <name type="synonym">Parastagonospora nodorum</name>
    <dbReference type="NCBI Taxonomy" id="321614"/>
    <lineage>
        <taxon>Eukaryota</taxon>
        <taxon>Fungi</taxon>
        <taxon>Dikarya</taxon>
        <taxon>Ascomycota</taxon>
        <taxon>Pezizomycotina</taxon>
        <taxon>Dothideomycetes</taxon>
        <taxon>Pleosporomycetidae</taxon>
        <taxon>Pleosporales</taxon>
        <taxon>Pleosporineae</taxon>
        <taxon>Phaeosphaeriaceae</taxon>
        <taxon>Parastagonospora</taxon>
    </lineage>
</organism>
<name>A0A7U2IAM7_PHANO</name>
<sequence>MHICLLFTSTTHHRHIAGQLQQHLPHQSTLHTTIPCHQAQALFSSTSSQYGYHSSRLQYDEDAVQTFSSTFFCAVWAGFLASSTPGTLLVRQNGTLGQWGILMERNIETRRCFRGLRGTRLRERFDDSAHGAQFVLYICTGKRWRSSVGNQVHLQP</sequence>
<evidence type="ECO:0000313" key="1">
    <source>
        <dbReference type="EMBL" id="QRD06200.1"/>
    </source>
</evidence>